<dbReference type="EMBL" id="MDHH01000001">
    <property type="protein sequence ID" value="OUE03364.1"/>
    <property type="molecule type" value="Genomic_DNA"/>
</dbReference>
<feature type="compositionally biased region" description="Low complexity" evidence="1">
    <location>
        <begin position="125"/>
        <end position="135"/>
    </location>
</feature>
<dbReference type="AlphaFoldDB" id="A0A251XIG7"/>
<gene>
    <name evidence="2" type="ORF">CMMCAS07_00345</name>
</gene>
<reference evidence="2 3" key="1">
    <citation type="submission" date="2016-08" db="EMBL/GenBank/DDBJ databases">
        <title>Genome sequence of Clavibacter michiganensis subsp. michiganensis strain CASJ007.</title>
        <authorList>
            <person name="Thapa S.P."/>
            <person name="Coaker G."/>
        </authorList>
    </citation>
    <scope>NUCLEOTIDE SEQUENCE [LARGE SCALE GENOMIC DNA]</scope>
    <source>
        <strain evidence="2">CASJ007</strain>
    </source>
</reference>
<dbReference type="Proteomes" id="UP000195062">
    <property type="component" value="Unassembled WGS sequence"/>
</dbReference>
<feature type="region of interest" description="Disordered" evidence="1">
    <location>
        <begin position="88"/>
        <end position="107"/>
    </location>
</feature>
<feature type="region of interest" description="Disordered" evidence="1">
    <location>
        <begin position="125"/>
        <end position="156"/>
    </location>
</feature>
<feature type="compositionally biased region" description="Low complexity" evidence="1">
    <location>
        <begin position="19"/>
        <end position="40"/>
    </location>
</feature>
<evidence type="ECO:0000313" key="2">
    <source>
        <dbReference type="EMBL" id="OUE03364.1"/>
    </source>
</evidence>
<comment type="caution">
    <text evidence="2">The sequence shown here is derived from an EMBL/GenBank/DDBJ whole genome shotgun (WGS) entry which is preliminary data.</text>
</comment>
<name>A0A251XIG7_CLAMM</name>
<evidence type="ECO:0000256" key="1">
    <source>
        <dbReference type="SAM" id="MobiDB-lite"/>
    </source>
</evidence>
<sequence>MPASARRSDPVIDAIRPRSATSATDTSSASSVPTVSTSASIPCGAAARIRSADPSPCATGIAPRSRSTPWLRSDAVATTVAPAIRASCTAMSPTPPEPPWTSTVSPAPAPTACSACAAVVPASIRPAASSSPSAAGRRTSEDGGATTWSAYAAVTG</sequence>
<proteinExistence type="predicted"/>
<evidence type="ECO:0000313" key="3">
    <source>
        <dbReference type="Proteomes" id="UP000195062"/>
    </source>
</evidence>
<accession>A0A251XIG7</accession>
<feature type="region of interest" description="Disordered" evidence="1">
    <location>
        <begin position="1"/>
        <end position="70"/>
    </location>
</feature>
<keyword evidence="3" id="KW-1185">Reference proteome</keyword>
<organism evidence="2 3">
    <name type="scientific">Clavibacter michiganensis subsp. michiganensis</name>
    <dbReference type="NCBI Taxonomy" id="33013"/>
    <lineage>
        <taxon>Bacteria</taxon>
        <taxon>Bacillati</taxon>
        <taxon>Actinomycetota</taxon>
        <taxon>Actinomycetes</taxon>
        <taxon>Micrococcales</taxon>
        <taxon>Microbacteriaceae</taxon>
        <taxon>Clavibacter</taxon>
    </lineage>
</organism>
<protein>
    <submittedName>
        <fullName evidence="2">Uncharacterized protein</fullName>
    </submittedName>
</protein>
<feature type="compositionally biased region" description="Basic and acidic residues" evidence="1">
    <location>
        <begin position="1"/>
        <end position="10"/>
    </location>
</feature>